<proteinExistence type="predicted"/>
<dbReference type="AlphaFoldDB" id="A0A8C6NVE9"/>
<feature type="compositionally biased region" description="Polar residues" evidence="1">
    <location>
        <begin position="105"/>
        <end position="114"/>
    </location>
</feature>
<feature type="region of interest" description="Disordered" evidence="1">
    <location>
        <begin position="86"/>
        <end position="120"/>
    </location>
</feature>
<sequence>MTGEDTGLEALASPLAGYLGKVQERAASLESCPWCTSKGLIYALHSYRINLQESITLCTNPQVSPSTEEVIRSPLKCLRSTEGGDLWARRDTDPPVMPLEPGSVSPVTNGVNSTHKTEDGKVNGFHRDFWDAETVGLQDKGVFPGCAAVPDEPATSVFSPQCSSDVLNSNGTDSAPSLHLCASETDFKHQNVPVLNGYSRLGYSPENSTTNKETTAEEELVEDFSSSAEAKSIISEDTDFPCTSLDRPEKLVSVPTRLLWRNSKNLCWLDSLLAALVNCKNLRKCKPEEQPRCSSVWQLISRYEEICAAVRLHQQTDGVVRAPRPTLQKANHDLLSLRMSVFKLLQPKLQCKLGKMETPVFAMPLLLALDSQVEQLFQSTFQWEFRCSGCKVITKERVIKTLPTFTNIVPDWRPLNAAHFSPCNMCGMKNQRRTMLLESLSPVFVLHFVEGLPDCDVSLFTFTLKRKLYSISTIIQYDHQLKHFVTWVRNDDGSWLEYDDLKHPEFKIHQKLQVPAHEIHIVFWEMEEDAIPPPSSPEKEGGLSYMMVDGASDQTPDQSFPVLHDDTDIICALTEEDGSNMTDCAATADVNMSIGDSTLLSTFEGLSHNDIITLTLVNVDPADSKVKLLNENHRKSLLDRNAQLSFLLSKLPANHYRKYLTKPTPTQIPPPVPEVKPSHPVHSTPNPIKRQRISAGLPTLQLVTEESLGLPPKAAEMYCGFVYSSKKHGSYSSNVPPGLNQTETLRYKLLKKLKAKKKKLAKLNQLLGNQEGAGLRPDSTALTSPSTVTSSTYDDDFLSDLLSPATTASNFSPDSTGFLEMMPNGQDGTNHVNSMVSQNSCGGNGLEHENFLEDFLMQCGLEAN</sequence>
<dbReference type="GO" id="GO:1904867">
    <property type="term" value="P:protein localization to Cajal body"/>
    <property type="evidence" value="ECO:0007669"/>
    <property type="project" value="Ensembl"/>
</dbReference>
<dbReference type="Ensembl" id="ENSNFUT00015029391.1">
    <property type="protein sequence ID" value="ENSNFUP00015028127.1"/>
    <property type="gene ID" value="ENSNFUG00015013595.1"/>
</dbReference>
<reference evidence="3" key="2">
    <citation type="submission" date="2025-08" db="UniProtKB">
        <authorList>
            <consortium name="Ensembl"/>
        </authorList>
    </citation>
    <scope>IDENTIFICATION</scope>
</reference>
<dbReference type="Proteomes" id="UP000694548">
    <property type="component" value="Chromosome sgr11"/>
</dbReference>
<feature type="compositionally biased region" description="Polar residues" evidence="1">
    <location>
        <begin position="826"/>
        <end position="836"/>
    </location>
</feature>
<feature type="region of interest" description="Disordered" evidence="1">
    <location>
        <begin position="663"/>
        <end position="689"/>
    </location>
</feature>
<reference evidence="3" key="3">
    <citation type="submission" date="2025-09" db="UniProtKB">
        <authorList>
            <consortium name="Ensembl"/>
        </authorList>
    </citation>
    <scope>IDENTIFICATION</scope>
</reference>
<dbReference type="InterPro" id="IPR028890">
    <property type="entry name" value="Peptidase_C98"/>
</dbReference>
<feature type="domain" description="USP" evidence="2">
    <location>
        <begin position="258"/>
        <end position="527"/>
    </location>
</feature>
<dbReference type="GO" id="GO:0015030">
    <property type="term" value="C:Cajal body"/>
    <property type="evidence" value="ECO:0007669"/>
    <property type="project" value="Ensembl"/>
</dbReference>
<evidence type="ECO:0000259" key="2">
    <source>
        <dbReference type="PROSITE" id="PS50235"/>
    </source>
</evidence>
<dbReference type="GeneTree" id="ENSGT00390000002316"/>
<evidence type="ECO:0000256" key="1">
    <source>
        <dbReference type="SAM" id="MobiDB-lite"/>
    </source>
</evidence>
<dbReference type="GO" id="GO:0016929">
    <property type="term" value="F:deSUMOylase activity"/>
    <property type="evidence" value="ECO:0007669"/>
    <property type="project" value="Ensembl"/>
</dbReference>
<accession>A0A8C6NVE9</accession>
<dbReference type="PANTHER" id="PTHR15294">
    <property type="entry name" value="RETINOVIN-RELATED"/>
    <property type="match status" value="1"/>
</dbReference>
<protein>
    <submittedName>
        <fullName evidence="3">Ubiquitin specific peptidase like 1</fullName>
    </submittedName>
</protein>
<dbReference type="GO" id="GO:0016926">
    <property type="term" value="P:protein desumoylation"/>
    <property type="evidence" value="ECO:0007669"/>
    <property type="project" value="Ensembl"/>
</dbReference>
<feature type="region of interest" description="Disordered" evidence="1">
    <location>
        <begin position="812"/>
        <end position="836"/>
    </location>
</feature>
<dbReference type="InterPro" id="IPR038765">
    <property type="entry name" value="Papain-like_cys_pep_sf"/>
</dbReference>
<name>A0A8C6NVE9_NOTFU</name>
<dbReference type="PANTHER" id="PTHR15294:SF3">
    <property type="entry name" value="SUMO-SPECIFIC ISOPEPTIDASE USPL1"/>
    <property type="match status" value="1"/>
</dbReference>
<organism evidence="3 4">
    <name type="scientific">Nothobranchius furzeri</name>
    <name type="common">Turquoise killifish</name>
    <dbReference type="NCBI Taxonomy" id="105023"/>
    <lineage>
        <taxon>Eukaryota</taxon>
        <taxon>Metazoa</taxon>
        <taxon>Chordata</taxon>
        <taxon>Craniata</taxon>
        <taxon>Vertebrata</taxon>
        <taxon>Euteleostomi</taxon>
        <taxon>Actinopterygii</taxon>
        <taxon>Neopterygii</taxon>
        <taxon>Teleostei</taxon>
        <taxon>Neoteleostei</taxon>
        <taxon>Acanthomorphata</taxon>
        <taxon>Ovalentaria</taxon>
        <taxon>Atherinomorphae</taxon>
        <taxon>Cyprinodontiformes</taxon>
        <taxon>Nothobranchiidae</taxon>
        <taxon>Nothobranchius</taxon>
    </lineage>
</organism>
<dbReference type="GO" id="GO:0030576">
    <property type="term" value="P:Cajal body organization"/>
    <property type="evidence" value="ECO:0007669"/>
    <property type="project" value="Ensembl"/>
</dbReference>
<dbReference type="PROSITE" id="PS50235">
    <property type="entry name" value="USP_3"/>
    <property type="match status" value="1"/>
</dbReference>
<dbReference type="InterPro" id="IPR033505">
    <property type="entry name" value="USPL1"/>
</dbReference>
<dbReference type="Pfam" id="PF15499">
    <property type="entry name" value="Peptidase_C98"/>
    <property type="match status" value="1"/>
</dbReference>
<dbReference type="InterPro" id="IPR028889">
    <property type="entry name" value="USP"/>
</dbReference>
<evidence type="ECO:0000313" key="4">
    <source>
        <dbReference type="Proteomes" id="UP000694548"/>
    </source>
</evidence>
<keyword evidence="4" id="KW-1185">Reference proteome</keyword>
<evidence type="ECO:0000313" key="3">
    <source>
        <dbReference type="Ensembl" id="ENSNFUP00015028127.1"/>
    </source>
</evidence>
<reference evidence="3" key="1">
    <citation type="submission" date="2014-08" db="EMBL/GenBank/DDBJ databases">
        <authorList>
            <person name="Senf B."/>
            <person name="Petzold A."/>
            <person name="Downie B.R."/>
            <person name="Koch P."/>
            <person name="Platzer M."/>
        </authorList>
    </citation>
    <scope>NUCLEOTIDE SEQUENCE [LARGE SCALE GENOMIC DNA]</scope>
    <source>
        <strain evidence="3">GRZ</strain>
    </source>
</reference>
<dbReference type="GO" id="GO:0032183">
    <property type="term" value="F:SUMO binding"/>
    <property type="evidence" value="ECO:0007669"/>
    <property type="project" value="Ensembl"/>
</dbReference>
<dbReference type="SUPFAM" id="SSF54001">
    <property type="entry name" value="Cysteine proteinases"/>
    <property type="match status" value="1"/>
</dbReference>